<dbReference type="PANTHER" id="PTHR11183">
    <property type="entry name" value="GLYCOGENIN SUBFAMILY MEMBER"/>
    <property type="match status" value="1"/>
</dbReference>
<gene>
    <name evidence="1" type="ORF">M406DRAFT_73385</name>
</gene>
<dbReference type="Gene3D" id="3.90.550.10">
    <property type="entry name" value="Spore Coat Polysaccharide Biosynthesis Protein SpsA, Chain A"/>
    <property type="match status" value="1"/>
</dbReference>
<dbReference type="RefSeq" id="XP_040771907.1">
    <property type="nucleotide sequence ID" value="XM_040925620.1"/>
</dbReference>
<comment type="caution">
    <text evidence="1">The sequence shown here is derived from an EMBL/GenBank/DDBJ whole genome shotgun (WGS) entry which is preliminary data.</text>
</comment>
<organism evidence="1 2">
    <name type="scientific">Cryphonectria parasitica (strain ATCC 38755 / EP155)</name>
    <dbReference type="NCBI Taxonomy" id="660469"/>
    <lineage>
        <taxon>Eukaryota</taxon>
        <taxon>Fungi</taxon>
        <taxon>Dikarya</taxon>
        <taxon>Ascomycota</taxon>
        <taxon>Pezizomycotina</taxon>
        <taxon>Sordariomycetes</taxon>
        <taxon>Sordariomycetidae</taxon>
        <taxon>Diaporthales</taxon>
        <taxon>Cryphonectriaceae</taxon>
        <taxon>Cryphonectria-Endothia species complex</taxon>
        <taxon>Cryphonectria</taxon>
    </lineage>
</organism>
<accession>A0A9P4XU51</accession>
<dbReference type="InterPro" id="IPR029044">
    <property type="entry name" value="Nucleotide-diphossugar_trans"/>
</dbReference>
<dbReference type="AlphaFoldDB" id="A0A9P4XU51"/>
<evidence type="ECO:0000313" key="2">
    <source>
        <dbReference type="Proteomes" id="UP000803844"/>
    </source>
</evidence>
<dbReference type="Proteomes" id="UP000803844">
    <property type="component" value="Unassembled WGS sequence"/>
</dbReference>
<dbReference type="GeneID" id="63842749"/>
<dbReference type="SUPFAM" id="SSF53448">
    <property type="entry name" value="Nucleotide-diphospho-sugar transferases"/>
    <property type="match status" value="1"/>
</dbReference>
<evidence type="ECO:0000313" key="1">
    <source>
        <dbReference type="EMBL" id="KAF3760928.1"/>
    </source>
</evidence>
<keyword evidence="2" id="KW-1185">Reference proteome</keyword>
<dbReference type="InterPro" id="IPR050587">
    <property type="entry name" value="GNT1/Glycosyltrans_8"/>
</dbReference>
<dbReference type="OrthoDB" id="2014201at2759"/>
<name>A0A9P4XU51_CRYP1</name>
<dbReference type="EMBL" id="MU032352">
    <property type="protein sequence ID" value="KAF3760928.1"/>
    <property type="molecule type" value="Genomic_DNA"/>
</dbReference>
<protein>
    <submittedName>
        <fullName evidence="1">Family 8 glycosyltransferase</fullName>
    </submittedName>
</protein>
<reference evidence="1" key="1">
    <citation type="journal article" date="2020" name="Phytopathology">
        <title>Genome sequence of the chestnut blight fungus Cryphonectria parasitica EP155: A fundamental resource for an archetypical invasive plant pathogen.</title>
        <authorList>
            <person name="Crouch J.A."/>
            <person name="Dawe A."/>
            <person name="Aerts A."/>
            <person name="Barry K."/>
            <person name="Churchill A.C.L."/>
            <person name="Grimwood J."/>
            <person name="Hillman B."/>
            <person name="Milgroom M.G."/>
            <person name="Pangilinan J."/>
            <person name="Smith M."/>
            <person name="Salamov A."/>
            <person name="Schmutz J."/>
            <person name="Yadav J."/>
            <person name="Grigoriev I.V."/>
            <person name="Nuss D."/>
        </authorList>
    </citation>
    <scope>NUCLEOTIDE SEQUENCE</scope>
    <source>
        <strain evidence="1">EP155</strain>
    </source>
</reference>
<proteinExistence type="predicted"/>
<sequence>MVSRPARIFFAALVTALLIYYHSTILSLSGLHWESQGESTTVIQVPIAIPPSSGDKDESTTSQEDGTFNEIKYPFQEDLVQYRQPRLDAAKLKQYAAHNDHGAGQFAFATYLSTRNNSVHDPYFLSAQQLVYRLLWDPASRSAFHPIVVFVAPFIPDEQRDILRAQGAIVRELELVPWDPPPSEDGSMFPFARWKDLFSKLNIWGQTDFSRFAFLDLDAFPVQNIDGIFEESVAPRKRCKPELLPPEDKPHQADICDYVWAGQGLGNEVNVGVVVLEPNRYMHQRLLRESQDTTKFDNKMAEQAFLNYAFRATGPFPPTVFGREWNGFYPKEEEKGLLKIVHEKLWIVGDEVPWISNIFRDGWDDILKLYESPQFEVLRKQDGPVKAAGFM</sequence>